<comment type="similarity">
    <text evidence="1">Belongs to the peptidase M43B family.</text>
</comment>
<evidence type="ECO:0000256" key="4">
    <source>
        <dbReference type="ARBA" id="ARBA00022729"/>
    </source>
</evidence>
<dbReference type="Gene3D" id="3.40.390.10">
    <property type="entry name" value="Collagenase (Catalytic Domain)"/>
    <property type="match status" value="1"/>
</dbReference>
<evidence type="ECO:0000313" key="11">
    <source>
        <dbReference type="EMBL" id="NNF07200.1"/>
    </source>
</evidence>
<dbReference type="PROSITE" id="PS50093">
    <property type="entry name" value="PKD"/>
    <property type="match status" value="1"/>
</dbReference>
<feature type="signal peptide" evidence="9">
    <location>
        <begin position="1"/>
        <end position="23"/>
    </location>
</feature>
<dbReference type="SMART" id="SM00089">
    <property type="entry name" value="PKD"/>
    <property type="match status" value="1"/>
</dbReference>
<proteinExistence type="inferred from homology"/>
<dbReference type="GO" id="GO:0006508">
    <property type="term" value="P:proteolysis"/>
    <property type="evidence" value="ECO:0007669"/>
    <property type="project" value="UniProtKB-KW"/>
</dbReference>
<keyword evidence="3" id="KW-0479">Metal-binding</keyword>
<dbReference type="InterPro" id="IPR000601">
    <property type="entry name" value="PKD_dom"/>
</dbReference>
<evidence type="ECO:0000256" key="8">
    <source>
        <dbReference type="ARBA" id="ARBA00023157"/>
    </source>
</evidence>
<evidence type="ECO:0000313" key="12">
    <source>
        <dbReference type="Proteomes" id="UP000547674"/>
    </source>
</evidence>
<keyword evidence="5" id="KW-0378">Hydrolase</keyword>
<dbReference type="InterPro" id="IPR022409">
    <property type="entry name" value="PKD/Chitinase_dom"/>
</dbReference>
<evidence type="ECO:0000256" key="6">
    <source>
        <dbReference type="ARBA" id="ARBA00022833"/>
    </source>
</evidence>
<evidence type="ECO:0000256" key="1">
    <source>
        <dbReference type="ARBA" id="ARBA00008721"/>
    </source>
</evidence>
<keyword evidence="6" id="KW-0862">Zinc</keyword>
<dbReference type="SUPFAM" id="SSF49299">
    <property type="entry name" value="PKD domain"/>
    <property type="match status" value="1"/>
</dbReference>
<dbReference type="GO" id="GO:0046872">
    <property type="term" value="F:metal ion binding"/>
    <property type="evidence" value="ECO:0007669"/>
    <property type="project" value="UniProtKB-KW"/>
</dbReference>
<dbReference type="Gene3D" id="2.60.40.10">
    <property type="entry name" value="Immunoglobulins"/>
    <property type="match status" value="1"/>
</dbReference>
<feature type="non-terminal residue" evidence="11">
    <location>
        <position position="391"/>
    </location>
</feature>
<dbReference type="GO" id="GO:0008237">
    <property type="term" value="F:metallopeptidase activity"/>
    <property type="evidence" value="ECO:0007669"/>
    <property type="project" value="UniProtKB-KW"/>
</dbReference>
<name>A0A7Y2EC24_UNCEI</name>
<reference evidence="11 12" key="1">
    <citation type="submission" date="2020-03" db="EMBL/GenBank/DDBJ databases">
        <title>Metabolic flexibility allows generalist bacteria to become dominant in a frequently disturbed ecosystem.</title>
        <authorList>
            <person name="Chen Y.-J."/>
            <person name="Leung P.M."/>
            <person name="Bay S.K."/>
            <person name="Hugenholtz P."/>
            <person name="Kessler A.J."/>
            <person name="Shelley G."/>
            <person name="Waite D.W."/>
            <person name="Cook P.L."/>
            <person name="Greening C."/>
        </authorList>
    </citation>
    <scope>NUCLEOTIDE SEQUENCE [LARGE SCALE GENOMIC DNA]</scope>
    <source>
        <strain evidence="11">SS_bin_28</strain>
    </source>
</reference>
<dbReference type="CDD" id="cd00146">
    <property type="entry name" value="PKD"/>
    <property type="match status" value="1"/>
</dbReference>
<dbReference type="CDD" id="cd04275">
    <property type="entry name" value="ZnMc_pappalysin_like"/>
    <property type="match status" value="1"/>
</dbReference>
<dbReference type="PANTHER" id="PTHR47466:SF1">
    <property type="entry name" value="METALLOPROTEASE MEP1 (AFU_ORTHOLOGUE AFUA_1G07730)-RELATED"/>
    <property type="match status" value="1"/>
</dbReference>
<dbReference type="AlphaFoldDB" id="A0A7Y2EC24"/>
<protein>
    <submittedName>
        <fullName evidence="11">PKD domain-containing protein</fullName>
    </submittedName>
</protein>
<evidence type="ECO:0000256" key="5">
    <source>
        <dbReference type="ARBA" id="ARBA00022801"/>
    </source>
</evidence>
<gene>
    <name evidence="11" type="ORF">HKN21_10610</name>
</gene>
<dbReference type="InterPro" id="IPR024079">
    <property type="entry name" value="MetalloPept_cat_dom_sf"/>
</dbReference>
<evidence type="ECO:0000256" key="7">
    <source>
        <dbReference type="ARBA" id="ARBA00023049"/>
    </source>
</evidence>
<keyword evidence="7" id="KW-0482">Metalloprotease</keyword>
<evidence type="ECO:0000256" key="2">
    <source>
        <dbReference type="ARBA" id="ARBA00022670"/>
    </source>
</evidence>
<dbReference type="FunFam" id="2.60.40.10:FF:000270">
    <property type="entry name" value="Cell surface protein"/>
    <property type="match status" value="1"/>
</dbReference>
<keyword evidence="4 9" id="KW-0732">Signal</keyword>
<dbReference type="InterPro" id="IPR008754">
    <property type="entry name" value="Peptidase_M43"/>
</dbReference>
<keyword evidence="2" id="KW-0645">Protease</keyword>
<dbReference type="SUPFAM" id="SSF55486">
    <property type="entry name" value="Metalloproteases ('zincins'), catalytic domain"/>
    <property type="match status" value="1"/>
</dbReference>
<dbReference type="PANTHER" id="PTHR47466">
    <property type="match status" value="1"/>
</dbReference>
<organism evidence="11 12">
    <name type="scientific">Eiseniibacteriota bacterium</name>
    <dbReference type="NCBI Taxonomy" id="2212470"/>
    <lineage>
        <taxon>Bacteria</taxon>
        <taxon>Candidatus Eiseniibacteriota</taxon>
    </lineage>
</organism>
<feature type="chain" id="PRO_5030737431" evidence="9">
    <location>
        <begin position="24"/>
        <end position="391"/>
    </location>
</feature>
<evidence type="ECO:0000259" key="10">
    <source>
        <dbReference type="PROSITE" id="PS50093"/>
    </source>
</evidence>
<evidence type="ECO:0000256" key="3">
    <source>
        <dbReference type="ARBA" id="ARBA00022723"/>
    </source>
</evidence>
<sequence>MKRSLLALVSLVMALTITSTLSAQNFPVEYNGPNGQAVTGDRCATYIPSAAEQEAVQKQVEEWLRNNDLPENYAAAAITTIPVAFHVVRSDAGAWGVTTTQINDQMAVLNAAFASTNFQFSLASVDYTNNTTWSTHQYGSQNEVNMKSALAIDPTTTLNFYTCNIGGGLLGYATFPDMYPENSFMHGVVCLYSSLPGGSAAPYNLGDTGTHEVGHFVGLYHTFQGGCNGNGDFVADTPAEASPAYGCPIGRDTCTGGGPDPVENFMDYTDDACMNHFTQGQSDRADQQMAAFRPGMLAPPCSPAAVADFTANTTSGVAPLSVNFTDQSTGGPFTSHSWDFGDGGSSSAANPSHNYANPGTYTVSLTVTNACGSDSETKTDYITVTNPGGSW</sequence>
<keyword evidence="8" id="KW-1015">Disulfide bond</keyword>
<dbReference type="Pfam" id="PF05572">
    <property type="entry name" value="Peptidase_M43"/>
    <property type="match status" value="1"/>
</dbReference>
<dbReference type="EMBL" id="JABDJR010000426">
    <property type="protein sequence ID" value="NNF07200.1"/>
    <property type="molecule type" value="Genomic_DNA"/>
</dbReference>
<dbReference type="InterPro" id="IPR035986">
    <property type="entry name" value="PKD_dom_sf"/>
</dbReference>
<accession>A0A7Y2EC24</accession>
<evidence type="ECO:0000256" key="9">
    <source>
        <dbReference type="SAM" id="SignalP"/>
    </source>
</evidence>
<dbReference type="Pfam" id="PF18911">
    <property type="entry name" value="PKD_4"/>
    <property type="match status" value="1"/>
</dbReference>
<dbReference type="Proteomes" id="UP000547674">
    <property type="component" value="Unassembled WGS sequence"/>
</dbReference>
<comment type="caution">
    <text evidence="11">The sequence shown here is derived from an EMBL/GenBank/DDBJ whole genome shotgun (WGS) entry which is preliminary data.</text>
</comment>
<dbReference type="InterPro" id="IPR013783">
    <property type="entry name" value="Ig-like_fold"/>
</dbReference>
<feature type="domain" description="PKD" evidence="10">
    <location>
        <begin position="305"/>
        <end position="389"/>
    </location>
</feature>